<evidence type="ECO:0000256" key="2">
    <source>
        <dbReference type="SAM" id="MobiDB-lite"/>
    </source>
</evidence>
<feature type="coiled-coil region" evidence="1">
    <location>
        <begin position="63"/>
        <end position="160"/>
    </location>
</feature>
<protein>
    <submittedName>
        <fullName evidence="4">Janus kinase and microtubule-interacting protein C-terminal domain-containing protein</fullName>
    </submittedName>
</protein>
<reference evidence="4" key="1">
    <citation type="submission" date="2019-12" db="UniProtKB">
        <authorList>
            <consortium name="WormBaseParasite"/>
        </authorList>
    </citation>
    <scope>IDENTIFICATION</scope>
</reference>
<name>A0A5S6QPM3_TRIMR</name>
<keyword evidence="1" id="KW-0175">Coiled coil</keyword>
<accession>A0A5S6QPM3</accession>
<evidence type="ECO:0000256" key="1">
    <source>
        <dbReference type="SAM" id="Coils"/>
    </source>
</evidence>
<keyword evidence="3" id="KW-1185">Reference proteome</keyword>
<feature type="region of interest" description="Disordered" evidence="2">
    <location>
        <begin position="294"/>
        <end position="313"/>
    </location>
</feature>
<dbReference type="WBParaSite" id="TMUE_2000009109.1">
    <property type="protein sequence ID" value="TMUE_2000009109.1"/>
    <property type="gene ID" value="WBGene00294917"/>
</dbReference>
<evidence type="ECO:0000313" key="4">
    <source>
        <dbReference type="WBParaSite" id="TMUE_2000009109.1"/>
    </source>
</evidence>
<sequence>MDRSTLRTAPNLNSRALRRTNRLRPLTSTIHPNNSILFPAGVENLQEETMQLKKKICYLSEENVILNTKVKKLECELRRKENELQELLQVQKDGIFPLIHDGNALLVNSLRQKVVRLEQVLRDKEDEVHKLKCNIRSTRLQEANIEIETLYQEIRRLQSAANRNSSVMSPTQSWLTDEEKVSSTGTRCVDSKQLGHSNKEVDQRQEIYDYHGKIQVPKLPQLTEESDDSFEEAEIAKLRESVKQLEANLLVKENQLNQMSAQLESCMRELDAKNAVQPELVDEMLSPISLSPRLGEKLEDGNGLSERDAIGNDDLDEVGKAGAGRVPIDDLNALLKFQAAKLITEALCAHLARMKHLEMLCDKYFDIESTSLVATNASDHQIQHQSSSNLNNSTLDDVIIDADNVDDGSVKICGLDSASDLVENLTVCSDDETSVRKQKVT</sequence>
<dbReference type="Proteomes" id="UP000046395">
    <property type="component" value="Unassembled WGS sequence"/>
</dbReference>
<dbReference type="STRING" id="70415.A0A5S6QPM3"/>
<dbReference type="AlphaFoldDB" id="A0A5S6QPM3"/>
<evidence type="ECO:0000313" key="3">
    <source>
        <dbReference type="Proteomes" id="UP000046395"/>
    </source>
</evidence>
<feature type="coiled-coil region" evidence="1">
    <location>
        <begin position="228"/>
        <end position="269"/>
    </location>
</feature>
<proteinExistence type="predicted"/>
<organism evidence="3 4">
    <name type="scientific">Trichuris muris</name>
    <name type="common">Mouse whipworm</name>
    <dbReference type="NCBI Taxonomy" id="70415"/>
    <lineage>
        <taxon>Eukaryota</taxon>
        <taxon>Metazoa</taxon>
        <taxon>Ecdysozoa</taxon>
        <taxon>Nematoda</taxon>
        <taxon>Enoplea</taxon>
        <taxon>Dorylaimia</taxon>
        <taxon>Trichinellida</taxon>
        <taxon>Trichuridae</taxon>
        <taxon>Trichuris</taxon>
    </lineage>
</organism>
<feature type="compositionally biased region" description="Basic and acidic residues" evidence="2">
    <location>
        <begin position="294"/>
        <end position="310"/>
    </location>
</feature>